<dbReference type="EMBL" id="OZ020114">
    <property type="protein sequence ID" value="CAK9267432.1"/>
    <property type="molecule type" value="Genomic_DNA"/>
</dbReference>
<dbReference type="PANTHER" id="PTHR10724:SF10">
    <property type="entry name" value="S1 RNA-BINDING DOMAIN-CONTAINING PROTEIN 1"/>
    <property type="match status" value="1"/>
</dbReference>
<organism evidence="5 6">
    <name type="scientific">Sphagnum jensenii</name>
    <dbReference type="NCBI Taxonomy" id="128206"/>
    <lineage>
        <taxon>Eukaryota</taxon>
        <taxon>Viridiplantae</taxon>
        <taxon>Streptophyta</taxon>
        <taxon>Embryophyta</taxon>
        <taxon>Bryophyta</taxon>
        <taxon>Sphagnophytina</taxon>
        <taxon>Sphagnopsida</taxon>
        <taxon>Sphagnales</taxon>
        <taxon>Sphagnaceae</taxon>
        <taxon>Sphagnum</taxon>
    </lineage>
</organism>
<dbReference type="PROSITE" id="PS50126">
    <property type="entry name" value="S1"/>
    <property type="match status" value="2"/>
</dbReference>
<keyword evidence="1" id="KW-0547">Nucleotide-binding</keyword>
<dbReference type="InterPro" id="IPR011761">
    <property type="entry name" value="ATP-grasp"/>
</dbReference>
<evidence type="ECO:0000256" key="2">
    <source>
        <dbReference type="SAM" id="MobiDB-lite"/>
    </source>
</evidence>
<sequence length="1611" mass="174342">MVYFALALSDSAIHFRCNAAAAPGVLPRGGGRRSRSHASGSLLYTSFLDHCTLVKRNLAIGLTTDHRIKIDCKWKGTRASLDARNVSSGRVLAAAASSSVSEGTVTVEEVPGASPPTTTGGESLVEEKNAAAAEENTSVGDAPTSCVETTDEEEATEASSVDTPTKPMMQQTSKLSGRSNGHATAAAAAKKLKIRTIQKEELIPGAVFAGKVRAVQAYGALVDIGAFTDGLLHISQLSSNYVSQVQDVVSVGQEVIVRVVDVDEMAGRIALTMRDETKVAEDHQQTQTLKENQSGDASQGCQQEDAVSKRGKITGKKSRERGKRDEQKQKVGKLRKNQELQGKVKKIIRSGAIVELLDHGEEGFIRSSSLAVGGDENVSAETLLLHVGQEVKVRVAKIEKGKVVLTMMPEEVVMKSIDNSINKIANIVDASKDDAFQLNFQMENSIGSHTQVVASEESSIQKSALPEEQASPEIQEATAEDQVKDVISEQPPLASDLVGATTEGSVINKNGDVAVLNPFELDSSMPTKLIGNATQVASAAIEKLSKLVEEQASAELVEETEFQGEAVVLVQQTILGDFVEATAGIGIVPEVPQAKLSDTNKEFFNPVEDAMGAELVEEEGIEKVACEETANGKFVLPEEQASAELVEETEFQGEDVVLVQQTILGDFVEATAGIGIVPEEPQAKLSDTNKEFFNPAEDAMGAELVEAEEEGIEKVACEESANGKFVLPEEQASAELEEGTEDKAQDVIPEQQRVTNLMEATAEGIDAVSEDKLETTLAPDEESRAESWIDKNKELLDAGKDEIGAALVDAAEEIENQVAFEKSFSMEKSGLSEEQASMEFAEEETQDKAQDALLDQQLVTDLAEATEGIDVVSEYERETGMSPDEEQPIAILSDINKGLVVDSAADRIDAELVDATTEVSENDETQVVSKEWLIERFKLAEKQASAAELEEEAKDKVQDVIPEAKDEAQDVIPEQQPVAKLAEATDGIDVMMEDVLKMGGMTIGKELGPELGVTNEELIDSAEDRISTSLVEMTAVIENDTNIVSKEPPVDRLEMSEEQAFVELHEEAEDEAANVIPEQEPVAAELAEEGTDRIDVLIEDELQARITQDEEFRAELSDTNKELVDSAQDGTSADLVEATSGMENHTQVVSKEPPVDTRLELPEEQASTEDKAEDFTPEEQPVANLRAATEGIYVTTINELEIGISHDEEPNAEFSDTNKEFVDAVEDKICAELVETMEGIENDTWMVWKESSIDRLGLPEEQTSAMLEEETQEDYKAEETPVVVGLAEAVDGGIEVANEDELVEAGITHDAEESRAKLIDTIEELVDSAQDKIGAELVETTGGMGDNTEEVVSRDLSVERLELSEEKTFAEHEEETEQETDKNVMHELKSVTAELVEATEAIEFVIEESGAAKLSDTNKELADSAYKKAGVELVEAATRGIENVFEVKVELTSTLNHQLADAQIDKELVEAVPTLEKTDQLAAEDMTIKNKLDAIMEEKQEEVSIPVYPEVHSKPIGEAEAIEIFAPSLAMHVQVSEIAATNLAATAAETEETMRIPEAGRPSPLIPGAFALDTDSMTNAVFLDPLVEPKHSPTTVISGWQHLWCQFLGTR</sequence>
<name>A0ABP0WPW6_9BRYO</name>
<dbReference type="SMART" id="SM00316">
    <property type="entry name" value="S1"/>
    <property type="match status" value="2"/>
</dbReference>
<dbReference type="InterPro" id="IPR050437">
    <property type="entry name" value="Ribos_protein_bS1-like"/>
</dbReference>
<evidence type="ECO:0000259" key="3">
    <source>
        <dbReference type="PROSITE" id="PS50126"/>
    </source>
</evidence>
<gene>
    <name evidence="5" type="ORF">CSSPJE1EN1_LOCUS12910</name>
</gene>
<feature type="domain" description="S1 motif" evidence="3">
    <location>
        <begin position="205"/>
        <end position="274"/>
    </location>
</feature>
<protein>
    <recommendedName>
        <fullName evidence="7">S1 motif domain-containing protein</fullName>
    </recommendedName>
</protein>
<feature type="compositionally biased region" description="Polar residues" evidence="2">
    <location>
        <begin position="168"/>
        <end position="182"/>
    </location>
</feature>
<dbReference type="InterPro" id="IPR003029">
    <property type="entry name" value="S1_domain"/>
</dbReference>
<keyword evidence="6" id="KW-1185">Reference proteome</keyword>
<evidence type="ECO:0000259" key="4">
    <source>
        <dbReference type="PROSITE" id="PS50975"/>
    </source>
</evidence>
<dbReference type="SUPFAM" id="SSF50249">
    <property type="entry name" value="Nucleic acid-binding proteins"/>
    <property type="match status" value="2"/>
</dbReference>
<dbReference type="PROSITE" id="PS50975">
    <property type="entry name" value="ATP_GRASP"/>
    <property type="match status" value="1"/>
</dbReference>
<reference evidence="5" key="1">
    <citation type="submission" date="2024-02" db="EMBL/GenBank/DDBJ databases">
        <authorList>
            <consortium name="ELIXIR-Norway"/>
            <consortium name="Elixir Norway"/>
        </authorList>
    </citation>
    <scope>NUCLEOTIDE SEQUENCE</scope>
</reference>
<feature type="domain" description="S1 motif" evidence="3">
    <location>
        <begin position="337"/>
        <end position="408"/>
    </location>
</feature>
<dbReference type="InterPro" id="IPR012340">
    <property type="entry name" value="NA-bd_OB-fold"/>
</dbReference>
<dbReference type="Pfam" id="PF00575">
    <property type="entry name" value="S1"/>
    <property type="match status" value="2"/>
</dbReference>
<feature type="region of interest" description="Disordered" evidence="2">
    <location>
        <begin position="129"/>
        <end position="182"/>
    </location>
</feature>
<dbReference type="PANTHER" id="PTHR10724">
    <property type="entry name" value="30S RIBOSOMAL PROTEIN S1"/>
    <property type="match status" value="1"/>
</dbReference>
<keyword evidence="1" id="KW-0067">ATP-binding</keyword>
<feature type="compositionally biased region" description="Basic residues" evidence="2">
    <location>
        <begin position="309"/>
        <end position="321"/>
    </location>
</feature>
<feature type="region of interest" description="Disordered" evidence="2">
    <location>
        <begin position="103"/>
        <end position="122"/>
    </location>
</feature>
<dbReference type="Gene3D" id="2.40.50.140">
    <property type="entry name" value="Nucleic acid-binding proteins"/>
    <property type="match status" value="2"/>
</dbReference>
<dbReference type="Proteomes" id="UP001497444">
    <property type="component" value="Chromosome 19"/>
</dbReference>
<feature type="region of interest" description="Disordered" evidence="2">
    <location>
        <begin position="1142"/>
        <end position="1179"/>
    </location>
</feature>
<accession>A0ABP0WPW6</accession>
<dbReference type="CDD" id="cd00164">
    <property type="entry name" value="S1_like"/>
    <property type="match status" value="1"/>
</dbReference>
<evidence type="ECO:0000313" key="6">
    <source>
        <dbReference type="Proteomes" id="UP001497444"/>
    </source>
</evidence>
<evidence type="ECO:0000256" key="1">
    <source>
        <dbReference type="PROSITE-ProRule" id="PRU00409"/>
    </source>
</evidence>
<evidence type="ECO:0000313" key="5">
    <source>
        <dbReference type="EMBL" id="CAK9267432.1"/>
    </source>
</evidence>
<feature type="domain" description="ATP-grasp" evidence="4">
    <location>
        <begin position="1250"/>
        <end position="1450"/>
    </location>
</feature>
<feature type="compositionally biased region" description="Polar residues" evidence="2">
    <location>
        <begin position="286"/>
        <end position="302"/>
    </location>
</feature>
<evidence type="ECO:0008006" key="7">
    <source>
        <dbReference type="Google" id="ProtNLM"/>
    </source>
</evidence>
<feature type="compositionally biased region" description="Low complexity" evidence="2">
    <location>
        <begin position="103"/>
        <end position="112"/>
    </location>
</feature>
<proteinExistence type="predicted"/>
<feature type="region of interest" description="Disordered" evidence="2">
    <location>
        <begin position="286"/>
        <end position="334"/>
    </location>
</feature>